<reference evidence="3 4" key="1">
    <citation type="journal article" date="2011" name="J. Bacteriol.">
        <title>Genome sequence of 'Pedosphaera parvula' Ellin514, an aerobic Verrucomicrobial isolate from pasture soil.</title>
        <authorList>
            <person name="Kant R."/>
            <person name="van Passel M.W."/>
            <person name="Sangwan P."/>
            <person name="Palva A."/>
            <person name="Lucas S."/>
            <person name="Copeland A."/>
            <person name="Lapidus A."/>
            <person name="Glavina Del Rio T."/>
            <person name="Dalin E."/>
            <person name="Tice H."/>
            <person name="Bruce D."/>
            <person name="Goodwin L."/>
            <person name="Pitluck S."/>
            <person name="Chertkov O."/>
            <person name="Larimer F.W."/>
            <person name="Land M.L."/>
            <person name="Hauser L."/>
            <person name="Brettin T.S."/>
            <person name="Detter J.C."/>
            <person name="Han S."/>
            <person name="de Vos W.M."/>
            <person name="Janssen P.H."/>
            <person name="Smidt H."/>
        </authorList>
    </citation>
    <scope>NUCLEOTIDE SEQUENCE [LARGE SCALE GENOMIC DNA]</scope>
    <source>
        <strain evidence="3 4">Ellin514</strain>
    </source>
</reference>
<keyword evidence="1" id="KW-1133">Transmembrane helix</keyword>
<organism evidence="3 4">
    <name type="scientific">Pedosphaera parvula (strain Ellin514)</name>
    <dbReference type="NCBI Taxonomy" id="320771"/>
    <lineage>
        <taxon>Bacteria</taxon>
        <taxon>Pseudomonadati</taxon>
        <taxon>Verrucomicrobiota</taxon>
        <taxon>Pedosphaerae</taxon>
        <taxon>Pedosphaerales</taxon>
        <taxon>Pedosphaeraceae</taxon>
        <taxon>Pedosphaera</taxon>
    </lineage>
</organism>
<feature type="transmembrane region" description="Helical" evidence="1">
    <location>
        <begin position="52"/>
        <end position="80"/>
    </location>
</feature>
<proteinExistence type="predicted"/>
<dbReference type="Pfam" id="PF21742">
    <property type="entry name" value="DUF6868"/>
    <property type="match status" value="1"/>
</dbReference>
<accession>B9XET5</accession>
<dbReference type="InterPro" id="IPR049220">
    <property type="entry name" value="DUF6868"/>
</dbReference>
<sequence>MNINFIRHFLLWCTVINYCILLVWFFALMFAHDCIYRFHTKWFRLTPEQFDTIHYTAMAVYKIGILLFNLVPYIVLLIIIH</sequence>
<dbReference type="EMBL" id="ABOX02000008">
    <property type="protein sequence ID" value="EEF61799.1"/>
    <property type="molecule type" value="Genomic_DNA"/>
</dbReference>
<dbReference type="RefSeq" id="WP_007414333.1">
    <property type="nucleotide sequence ID" value="NZ_ABOX02000008.1"/>
</dbReference>
<feature type="domain" description="DUF6868" evidence="2">
    <location>
        <begin position="1"/>
        <end position="79"/>
    </location>
</feature>
<dbReference type="AlphaFoldDB" id="B9XET5"/>
<evidence type="ECO:0000256" key="1">
    <source>
        <dbReference type="SAM" id="Phobius"/>
    </source>
</evidence>
<keyword evidence="1" id="KW-0472">Membrane</keyword>
<dbReference type="Proteomes" id="UP000003688">
    <property type="component" value="Unassembled WGS sequence"/>
</dbReference>
<evidence type="ECO:0000313" key="4">
    <source>
        <dbReference type="Proteomes" id="UP000003688"/>
    </source>
</evidence>
<evidence type="ECO:0000313" key="3">
    <source>
        <dbReference type="EMBL" id="EEF61799.1"/>
    </source>
</evidence>
<keyword evidence="1" id="KW-0812">Transmembrane</keyword>
<protein>
    <recommendedName>
        <fullName evidence="2">DUF6868 domain-containing protein</fullName>
    </recommendedName>
</protein>
<keyword evidence="4" id="KW-1185">Reference proteome</keyword>
<dbReference type="OrthoDB" id="287243at2"/>
<comment type="caution">
    <text evidence="3">The sequence shown here is derived from an EMBL/GenBank/DDBJ whole genome shotgun (WGS) entry which is preliminary data.</text>
</comment>
<feature type="transmembrane region" description="Helical" evidence="1">
    <location>
        <begin position="9"/>
        <end position="32"/>
    </location>
</feature>
<evidence type="ECO:0000259" key="2">
    <source>
        <dbReference type="Pfam" id="PF21742"/>
    </source>
</evidence>
<name>B9XET5_PEDPL</name>
<gene>
    <name evidence="3" type="ORF">Cflav_PD4839</name>
</gene>